<protein>
    <submittedName>
        <fullName evidence="2">Uncharacterized protein</fullName>
    </submittedName>
</protein>
<dbReference type="OrthoDB" id="6388786at2"/>
<sequence>MQKHPDPIRLRESALLLALFALFLFASPLVIWWAHDDAHWLVPYALWLFVILLGAWLHRRYPHHDV</sequence>
<keyword evidence="1" id="KW-1133">Transmembrane helix</keyword>
<organism evidence="2 3">
    <name type="scientific">Sedimenticola thiotaurini</name>
    <dbReference type="NCBI Taxonomy" id="1543721"/>
    <lineage>
        <taxon>Bacteria</taxon>
        <taxon>Pseudomonadati</taxon>
        <taxon>Pseudomonadota</taxon>
        <taxon>Gammaproteobacteria</taxon>
        <taxon>Chromatiales</taxon>
        <taxon>Sedimenticolaceae</taxon>
        <taxon>Sedimenticola</taxon>
    </lineage>
</organism>
<feature type="transmembrane region" description="Helical" evidence="1">
    <location>
        <begin position="12"/>
        <end position="34"/>
    </location>
</feature>
<dbReference type="KEGG" id="seds:AAY24_17765"/>
<accession>A0A0F7JZX7</accession>
<evidence type="ECO:0000256" key="1">
    <source>
        <dbReference type="SAM" id="Phobius"/>
    </source>
</evidence>
<gene>
    <name evidence="2" type="ORF">AAY24_17765</name>
</gene>
<reference evidence="2 3" key="1">
    <citation type="journal article" date="2015" name="Genome Announc.">
        <title>Complete Genome Sequence of Sedimenticola thiotaurini Strain SIP-G1, a Polyphosphate- and Polyhydroxyalkanoate-Accumulating Sulfur-Oxidizing Gammaproteobacterium Isolated from Salt Marsh Sediments.</title>
        <authorList>
            <person name="Flood B.E."/>
            <person name="Jones D.S."/>
            <person name="Bailey J.V."/>
        </authorList>
    </citation>
    <scope>NUCLEOTIDE SEQUENCE [LARGE SCALE GENOMIC DNA]</scope>
    <source>
        <strain evidence="2 3">SIP-G1</strain>
    </source>
</reference>
<keyword evidence="1" id="KW-0812">Transmembrane</keyword>
<dbReference type="Proteomes" id="UP000034410">
    <property type="component" value="Chromosome"/>
</dbReference>
<name>A0A0F7JZX7_9GAMM</name>
<proteinExistence type="predicted"/>
<dbReference type="RefSeq" id="WP_046860802.1">
    <property type="nucleotide sequence ID" value="NZ_CP011412.1"/>
</dbReference>
<dbReference type="EMBL" id="CP011412">
    <property type="protein sequence ID" value="AKH21881.1"/>
    <property type="molecule type" value="Genomic_DNA"/>
</dbReference>
<keyword evidence="1" id="KW-0472">Membrane</keyword>
<feature type="transmembrane region" description="Helical" evidence="1">
    <location>
        <begin position="40"/>
        <end position="57"/>
    </location>
</feature>
<dbReference type="AlphaFoldDB" id="A0A0F7JZX7"/>
<keyword evidence="3" id="KW-1185">Reference proteome</keyword>
<evidence type="ECO:0000313" key="2">
    <source>
        <dbReference type="EMBL" id="AKH21881.1"/>
    </source>
</evidence>
<evidence type="ECO:0000313" key="3">
    <source>
        <dbReference type="Proteomes" id="UP000034410"/>
    </source>
</evidence>